<dbReference type="Gene3D" id="1.10.540.10">
    <property type="entry name" value="Acyl-CoA dehydrogenase/oxidase, N-terminal domain"/>
    <property type="match status" value="1"/>
</dbReference>
<keyword evidence="4" id="KW-0274">FAD</keyword>
<evidence type="ECO:0000256" key="3">
    <source>
        <dbReference type="ARBA" id="ARBA00022630"/>
    </source>
</evidence>
<dbReference type="InterPro" id="IPR037069">
    <property type="entry name" value="AcylCoA_DH/ox_N_sf"/>
</dbReference>
<evidence type="ECO:0000313" key="8">
    <source>
        <dbReference type="EMBL" id="AAR37788.1"/>
    </source>
</evidence>
<evidence type="ECO:0000256" key="4">
    <source>
        <dbReference type="ARBA" id="ARBA00022827"/>
    </source>
</evidence>
<dbReference type="SUPFAM" id="SSF47203">
    <property type="entry name" value="Acyl-CoA dehydrogenase C-terminal domain-like"/>
    <property type="match status" value="1"/>
</dbReference>
<dbReference type="GO" id="GO:0003995">
    <property type="term" value="F:acyl-CoA dehydrogenase activity"/>
    <property type="evidence" value="ECO:0007669"/>
    <property type="project" value="TreeGrafter"/>
</dbReference>
<feature type="domain" description="Acyl-CoA dehydrogenase/oxidase N-terminal" evidence="7">
    <location>
        <begin position="4"/>
        <end position="118"/>
    </location>
</feature>
<gene>
    <name evidence="8" type="ORF">MBMO_EBAC000-63A02.67</name>
</gene>
<accession>Q6SH31</accession>
<dbReference type="InterPro" id="IPR009075">
    <property type="entry name" value="AcylCo_DH/oxidase_C"/>
</dbReference>
<comment type="similarity">
    <text evidence="2">Belongs to the acyl-CoA dehydrogenase family.</text>
</comment>
<reference evidence="8" key="1">
    <citation type="submission" date="2003-11" db="EMBL/GenBank/DDBJ databases">
        <authorList>
            <person name="Heidelberg J.F."/>
            <person name="Eisen J.A."/>
            <person name="Nelson W.C."/>
            <person name="DeLong E.F."/>
        </authorList>
    </citation>
    <scope>NUCLEOTIDE SEQUENCE</scope>
</reference>
<sequence>MILTSEQKLFRDSLESFLSSKLPIAALRSLRDASLSTAYDRGVWQQLAALGVSSITVPTALGGAEFGWLAMGAVAQEMGRRLSPTPLLSSVVLAQGALINCANLDQINHYLPALLNGDEVWAVAFEERAHFSPDSVSTTMTRRGLSGGKCMVLDGASADRVLVSALNADGQSRLCLVKTDALGVKQSPSRLMDGRQYAAYEFSDVPESECDWLAGGASGAGWIQVLNQGMVVLAAEMLGGARELCERTFEYLKEREQFDVKIGSFQALQHRAAHMYSELELSQAAVDAALVGFDSGQGDQCAMASAAKALANECFQLISDEAVQMHGGMGVTDELDIGLFLKRSRVCNQLLGNTHWHRLRYADRAGF</sequence>
<dbReference type="InterPro" id="IPR046373">
    <property type="entry name" value="Acyl-CoA_Oxase/DH_mid-dom_sf"/>
</dbReference>
<dbReference type="SUPFAM" id="SSF56645">
    <property type="entry name" value="Acyl-CoA dehydrogenase NM domain-like"/>
    <property type="match status" value="1"/>
</dbReference>
<evidence type="ECO:0000259" key="7">
    <source>
        <dbReference type="Pfam" id="PF02771"/>
    </source>
</evidence>
<comment type="cofactor">
    <cofactor evidence="1">
        <name>FAD</name>
        <dbReference type="ChEBI" id="CHEBI:57692"/>
    </cofactor>
</comment>
<keyword evidence="5" id="KW-0560">Oxidoreductase</keyword>
<protein>
    <submittedName>
        <fullName evidence="8">Acyl-CoA dehydrogenase, putative</fullName>
    </submittedName>
</protein>
<evidence type="ECO:0000256" key="2">
    <source>
        <dbReference type="ARBA" id="ARBA00009347"/>
    </source>
</evidence>
<evidence type="ECO:0000256" key="1">
    <source>
        <dbReference type="ARBA" id="ARBA00001974"/>
    </source>
</evidence>
<dbReference type="Gene3D" id="1.20.140.10">
    <property type="entry name" value="Butyryl-CoA Dehydrogenase, subunit A, domain 3"/>
    <property type="match status" value="1"/>
</dbReference>
<keyword evidence="3" id="KW-0285">Flavoprotein</keyword>
<dbReference type="GO" id="GO:0050660">
    <property type="term" value="F:flavin adenine dinucleotide binding"/>
    <property type="evidence" value="ECO:0007669"/>
    <property type="project" value="InterPro"/>
</dbReference>
<dbReference type="InterPro" id="IPR013786">
    <property type="entry name" value="AcylCoA_DH/ox_N"/>
</dbReference>
<dbReference type="AlphaFoldDB" id="Q6SH31"/>
<dbReference type="Gene3D" id="2.40.110.10">
    <property type="entry name" value="Butyryl-CoA Dehydrogenase, subunit A, domain 2"/>
    <property type="match status" value="1"/>
</dbReference>
<dbReference type="EMBL" id="AY458639">
    <property type="protein sequence ID" value="AAR37788.1"/>
    <property type="molecule type" value="Genomic_DNA"/>
</dbReference>
<evidence type="ECO:0000256" key="5">
    <source>
        <dbReference type="ARBA" id="ARBA00023002"/>
    </source>
</evidence>
<dbReference type="Pfam" id="PF00441">
    <property type="entry name" value="Acyl-CoA_dh_1"/>
    <property type="match status" value="1"/>
</dbReference>
<reference evidence="8" key="2">
    <citation type="submission" date="2003-12" db="EMBL/GenBank/DDBJ databases">
        <title>Monterey Bay Coastal Ocean Microbial Observatory environmental clone sequencing.</title>
        <authorList>
            <person name="DeLong E.F."/>
        </authorList>
    </citation>
    <scope>NUCLEOTIDE SEQUENCE</scope>
</reference>
<dbReference type="PANTHER" id="PTHR43884:SF20">
    <property type="entry name" value="ACYL-COA DEHYDROGENASE FADE28"/>
    <property type="match status" value="1"/>
</dbReference>
<dbReference type="Pfam" id="PF02771">
    <property type="entry name" value="Acyl-CoA_dh_N"/>
    <property type="match status" value="1"/>
</dbReference>
<dbReference type="InterPro" id="IPR009100">
    <property type="entry name" value="AcylCoA_DH/oxidase_NM_dom_sf"/>
</dbReference>
<feature type="domain" description="Acyl-CoA dehydrogenase/oxidase C-terminal" evidence="6">
    <location>
        <begin position="224"/>
        <end position="364"/>
    </location>
</feature>
<dbReference type="CDD" id="cd00567">
    <property type="entry name" value="ACAD"/>
    <property type="match status" value="1"/>
</dbReference>
<organism evidence="8">
    <name type="scientific">uncultured marine bacterium 442</name>
    <dbReference type="NCBI Taxonomy" id="257392"/>
    <lineage>
        <taxon>Bacteria</taxon>
        <taxon>environmental samples</taxon>
    </lineage>
</organism>
<dbReference type="InterPro" id="IPR036250">
    <property type="entry name" value="AcylCo_DH-like_C"/>
</dbReference>
<name>Q6SH31_9BACT</name>
<dbReference type="PANTHER" id="PTHR43884">
    <property type="entry name" value="ACYL-COA DEHYDROGENASE"/>
    <property type="match status" value="1"/>
</dbReference>
<evidence type="ECO:0000259" key="6">
    <source>
        <dbReference type="Pfam" id="PF00441"/>
    </source>
</evidence>
<proteinExistence type="inferred from homology"/>